<keyword evidence="1" id="KW-0732">Signal</keyword>
<dbReference type="RefSeq" id="WP_165228229.1">
    <property type="nucleotide sequence ID" value="NZ_CP049257.1"/>
</dbReference>
<accession>A0A6G6W8X7</accession>
<sequence>MPKPALTRHVTFANTCALLALVVALGAGTATAANTIRSKDIANGQVKTVDLHDRSVTSAKVQDGTLGGVDVLDGSLTASDLASDAITATQLRDGSVGTSELQLGAVTGSQVADDSLSFADLASGGTAGSVSVPAGDVPDGQCEQKTLSIAGAETGDAVVFSVRGAVQPGVFFVATQVSAPSTALVQLCNLSGTTMEAISGLPVRVLTFH</sequence>
<evidence type="ECO:0000256" key="1">
    <source>
        <dbReference type="SAM" id="SignalP"/>
    </source>
</evidence>
<organism evidence="2 3">
    <name type="scientific">Nocardioides anomalus</name>
    <dbReference type="NCBI Taxonomy" id="2712223"/>
    <lineage>
        <taxon>Bacteria</taxon>
        <taxon>Bacillati</taxon>
        <taxon>Actinomycetota</taxon>
        <taxon>Actinomycetes</taxon>
        <taxon>Propionibacteriales</taxon>
        <taxon>Nocardioidaceae</taxon>
        <taxon>Nocardioides</taxon>
    </lineage>
</organism>
<evidence type="ECO:0000313" key="2">
    <source>
        <dbReference type="EMBL" id="QIG41672.1"/>
    </source>
</evidence>
<dbReference type="Proteomes" id="UP000502996">
    <property type="component" value="Chromosome"/>
</dbReference>
<evidence type="ECO:0000313" key="3">
    <source>
        <dbReference type="Proteomes" id="UP000502996"/>
    </source>
</evidence>
<feature type="signal peptide" evidence="1">
    <location>
        <begin position="1"/>
        <end position="32"/>
    </location>
</feature>
<dbReference type="KEGG" id="nano:G5V58_01800"/>
<proteinExistence type="predicted"/>
<reference evidence="2 3" key="1">
    <citation type="submission" date="2020-02" db="EMBL/GenBank/DDBJ databases">
        <title>Full genome sequence of Nocardioides sp. R-3366.</title>
        <authorList>
            <person name="Im W.-T."/>
        </authorList>
    </citation>
    <scope>NUCLEOTIDE SEQUENCE [LARGE SCALE GENOMIC DNA]</scope>
    <source>
        <strain evidence="2 3">R-3366</strain>
    </source>
</reference>
<gene>
    <name evidence="2" type="ORF">G5V58_01800</name>
</gene>
<protein>
    <submittedName>
        <fullName evidence="2">Uncharacterized protein</fullName>
    </submittedName>
</protein>
<name>A0A6G6W8X7_9ACTN</name>
<dbReference type="AlphaFoldDB" id="A0A6G6W8X7"/>
<keyword evidence="3" id="KW-1185">Reference proteome</keyword>
<dbReference type="EMBL" id="CP049257">
    <property type="protein sequence ID" value="QIG41672.1"/>
    <property type="molecule type" value="Genomic_DNA"/>
</dbReference>
<feature type="chain" id="PRO_5026093735" evidence="1">
    <location>
        <begin position="33"/>
        <end position="209"/>
    </location>
</feature>